<proteinExistence type="inferred from homology"/>
<evidence type="ECO:0000313" key="6">
    <source>
        <dbReference type="Proteomes" id="UP000289340"/>
    </source>
</evidence>
<dbReference type="EMBL" id="QZWG01000020">
    <property type="protein sequence ID" value="RZB44010.1"/>
    <property type="molecule type" value="Genomic_DNA"/>
</dbReference>
<evidence type="ECO:0000313" key="5">
    <source>
        <dbReference type="EMBL" id="RZB44010.1"/>
    </source>
</evidence>
<reference evidence="5 6" key="1">
    <citation type="submission" date="2018-09" db="EMBL/GenBank/DDBJ databases">
        <title>A high-quality reference genome of wild soybean provides a powerful tool to mine soybean genomes.</title>
        <authorList>
            <person name="Xie M."/>
            <person name="Chung C.Y.L."/>
            <person name="Li M.-W."/>
            <person name="Wong F.-L."/>
            <person name="Chan T.-F."/>
            <person name="Lam H.-M."/>
        </authorList>
    </citation>
    <scope>NUCLEOTIDE SEQUENCE [LARGE SCALE GENOMIC DNA]</scope>
    <source>
        <strain evidence="6">cv. W05</strain>
        <tissue evidence="5">Hypocotyl of etiolated seedlings</tissue>
    </source>
</reference>
<comment type="caution">
    <text evidence="5">The sequence shown here is derived from an EMBL/GenBank/DDBJ whole genome shotgun (WGS) entry which is preliminary data.</text>
</comment>
<evidence type="ECO:0000256" key="4">
    <source>
        <dbReference type="ARBA" id="ARBA00023288"/>
    </source>
</evidence>
<name>A0A445F5G4_GLYSO</name>
<organism evidence="5 6">
    <name type="scientific">Glycine soja</name>
    <name type="common">Wild soybean</name>
    <dbReference type="NCBI Taxonomy" id="3848"/>
    <lineage>
        <taxon>Eukaryota</taxon>
        <taxon>Viridiplantae</taxon>
        <taxon>Streptophyta</taxon>
        <taxon>Embryophyta</taxon>
        <taxon>Tracheophyta</taxon>
        <taxon>Spermatophyta</taxon>
        <taxon>Magnoliopsida</taxon>
        <taxon>eudicotyledons</taxon>
        <taxon>Gunneridae</taxon>
        <taxon>Pentapetalae</taxon>
        <taxon>rosids</taxon>
        <taxon>fabids</taxon>
        <taxon>Fabales</taxon>
        <taxon>Fabaceae</taxon>
        <taxon>Papilionoideae</taxon>
        <taxon>50 kb inversion clade</taxon>
        <taxon>NPAAA clade</taxon>
        <taxon>indigoferoid/millettioid clade</taxon>
        <taxon>Phaseoleae</taxon>
        <taxon>Glycine</taxon>
        <taxon>Glycine subgen. Soja</taxon>
    </lineage>
</organism>
<dbReference type="Pfam" id="PF09742">
    <property type="entry name" value="Dymeclin"/>
    <property type="match status" value="2"/>
</dbReference>
<dbReference type="GO" id="GO:0007030">
    <property type="term" value="P:Golgi organization"/>
    <property type="evidence" value="ECO:0007669"/>
    <property type="project" value="TreeGrafter"/>
</dbReference>
<keyword evidence="3" id="KW-0519">Myristate</keyword>
<accession>A0A445F5G4</accession>
<dbReference type="AlphaFoldDB" id="A0A445F5G4"/>
<dbReference type="PANTHER" id="PTHR12895">
    <property type="entry name" value="DYMECLIN"/>
    <property type="match status" value="1"/>
</dbReference>
<protein>
    <recommendedName>
        <fullName evidence="2">Dymeclin</fullName>
    </recommendedName>
</protein>
<evidence type="ECO:0000256" key="1">
    <source>
        <dbReference type="ARBA" id="ARBA00010603"/>
    </source>
</evidence>
<evidence type="ECO:0000256" key="3">
    <source>
        <dbReference type="ARBA" id="ARBA00022707"/>
    </source>
</evidence>
<dbReference type="PANTHER" id="PTHR12895:SF9">
    <property type="entry name" value="DYMECLIN"/>
    <property type="match status" value="1"/>
</dbReference>
<gene>
    <name evidence="5" type="ORF">D0Y65_054172</name>
</gene>
<dbReference type="InterPro" id="IPR019142">
    <property type="entry name" value="Dymeclin"/>
</dbReference>
<dbReference type="GO" id="GO:0005794">
    <property type="term" value="C:Golgi apparatus"/>
    <property type="evidence" value="ECO:0007669"/>
    <property type="project" value="TreeGrafter"/>
</dbReference>
<dbReference type="Proteomes" id="UP000289340">
    <property type="component" value="Chromosome 20"/>
</dbReference>
<comment type="similarity">
    <text evidence="1">Belongs to the dymeclin family.</text>
</comment>
<keyword evidence="4" id="KW-0449">Lipoprotein</keyword>
<evidence type="ECO:0000256" key="2">
    <source>
        <dbReference type="ARBA" id="ARBA00015736"/>
    </source>
</evidence>
<keyword evidence="6" id="KW-1185">Reference proteome</keyword>
<sequence>MGSVPSTPRRGGAYSPETAEYLIGTFVGDTPFPLSSEFWQKLLELPLNVQWSTQRVQQACELLAKNNCHTRHLAKILFHLACCLQEYMSSSGALPLVYEKAFNAVYISSIFLKHLIESVHGENIQLYLSLEDNEDVQKDVLRDQTIKNLVMRNVLSFIASVEVSPDTFLLHLELLNFMIIGMSTQLLCGPSPGPNDVNPFLDAAMAQDSSLVGAVVCRLLLNFMARSNVPSNRATYSILYDGNQSSVLQRVGSAAVDRVDIEGNAHSARHIKLPFASLFDTLGICLADEAAVLLLYSLLQGNSAFLEYVLVRTDLDALLMPILEALYNAPSRTANQIYMLLIILLILSQDSSFNASIHKLILTGVPWYKERLFHQTSLGSLMVIILIRTVQYNLSKLRDVYLQTTCLATLANMAPHVHRLSAYASQRLVSLFDMLSRKYNKLAERRDNKLHIAKGNSVEGNNLVEDMSTELHIYTDFLRLVLEIINAILTYALPRNPEVVYAIMHRQEVFQPFKNHPRFNELIDNIYTVLDFFNSRMDAQREDGDWSVHEVLQVIIVNCRSWRGDGMKMFTQLRFTYEQESHPEEFFIPYVWQLVLSHCGFSFNTGAINLFPVDLQTERLENGVVGSTLQNGDFDKSEYQLDP</sequence>